<organism evidence="2 3">
    <name type="scientific">Sphingobium agri</name>
    <dbReference type="NCBI Taxonomy" id="2933566"/>
    <lineage>
        <taxon>Bacteria</taxon>
        <taxon>Pseudomonadati</taxon>
        <taxon>Pseudomonadota</taxon>
        <taxon>Alphaproteobacteria</taxon>
        <taxon>Sphingomonadales</taxon>
        <taxon>Sphingomonadaceae</taxon>
        <taxon>Sphingobium</taxon>
    </lineage>
</organism>
<dbReference type="Proteomes" id="UP001203512">
    <property type="component" value="Unassembled WGS sequence"/>
</dbReference>
<proteinExistence type="predicted"/>
<feature type="compositionally biased region" description="Low complexity" evidence="1">
    <location>
        <begin position="28"/>
        <end position="40"/>
    </location>
</feature>
<feature type="compositionally biased region" description="Basic and acidic residues" evidence="1">
    <location>
        <begin position="57"/>
        <end position="73"/>
    </location>
</feature>
<evidence type="ECO:0000256" key="1">
    <source>
        <dbReference type="SAM" id="MobiDB-lite"/>
    </source>
</evidence>
<gene>
    <name evidence="2" type="ORF">MU848_03250</name>
</gene>
<reference evidence="2 3" key="1">
    <citation type="submission" date="2022-04" db="EMBL/GenBank/DDBJ databases">
        <authorList>
            <person name="Huq M.A."/>
        </authorList>
    </citation>
    <scope>NUCLEOTIDE SEQUENCE [LARGE SCALE GENOMIC DNA]</scope>
    <source>
        <strain evidence="2 3">MAH-33</strain>
    </source>
</reference>
<name>A0ABT0DU14_9SPHN</name>
<feature type="region of interest" description="Disordered" evidence="1">
    <location>
        <begin position="16"/>
        <end position="101"/>
    </location>
</feature>
<accession>A0ABT0DU14</accession>
<comment type="caution">
    <text evidence="2">The sequence shown here is derived from an EMBL/GenBank/DDBJ whole genome shotgun (WGS) entry which is preliminary data.</text>
</comment>
<evidence type="ECO:0000313" key="3">
    <source>
        <dbReference type="Proteomes" id="UP001203512"/>
    </source>
</evidence>
<evidence type="ECO:0000313" key="2">
    <source>
        <dbReference type="EMBL" id="MCK0530598.1"/>
    </source>
</evidence>
<keyword evidence="3" id="KW-1185">Reference proteome</keyword>
<dbReference type="EMBL" id="JALKHS010000005">
    <property type="protein sequence ID" value="MCK0530598.1"/>
    <property type="molecule type" value="Genomic_DNA"/>
</dbReference>
<sequence>MIRKLAFLAGAGFIAKKLFDRSRSDAQPTPGSTTTRSRPSQASTEPSTGHVPADLLGDSHPDGTVRAEEHYRPDPTAPVPPEDRESLRPVTAPAPHDPPGR</sequence>
<dbReference type="RefSeq" id="WP_201516369.1">
    <property type="nucleotide sequence ID" value="NZ_JALKHS010000005.1"/>
</dbReference>
<protein>
    <submittedName>
        <fullName evidence="2">Uncharacterized protein</fullName>
    </submittedName>
</protein>